<accession>A0A2H4J986</accession>
<dbReference type="Pfam" id="PF05037">
    <property type="entry name" value="DUF669"/>
    <property type="match status" value="1"/>
</dbReference>
<gene>
    <name evidence="2" type="ORF">7S4_36</name>
</gene>
<evidence type="ECO:0000313" key="2">
    <source>
        <dbReference type="EMBL" id="ASN71822.1"/>
    </source>
</evidence>
<name>A0A2H4J986_9CAUD</name>
<proteinExistence type="predicted"/>
<dbReference type="EMBL" id="MF417933">
    <property type="protein sequence ID" value="ASN71822.1"/>
    <property type="molecule type" value="Genomic_DNA"/>
</dbReference>
<sequence length="157" mass="17745">MSFKINFDEENVSQGFGLVEEGKYEVTIITAEAKEWQGQYSIGFDVEIRSDIEQKHQGAKILYNTLYLTSNIQDYKEDTERKRNSFLKACGYTGKQELDLTVVVREIVGKTVLAYVKHETNKDEKTFAKVKFVAPSNVTPPEPSGPPITVGDDDLPF</sequence>
<dbReference type="InterPro" id="IPR007731">
    <property type="entry name" value="DUF669"/>
</dbReference>
<protein>
    <submittedName>
        <fullName evidence="2">Uncharacterized protein</fullName>
    </submittedName>
</protein>
<reference evidence="2" key="1">
    <citation type="submission" date="2017-06" db="EMBL/GenBank/DDBJ databases">
        <title>Novel phages from South African skin metaviromes.</title>
        <authorList>
            <person name="van Zyl L.J."/>
            <person name="Abrahams Y."/>
            <person name="Stander E.A."/>
            <person name="Kirby B.M."/>
            <person name="Clavaud C."/>
            <person name="Farcet C."/>
            <person name="Breton L."/>
            <person name="Trindade M.I."/>
        </authorList>
    </citation>
    <scope>NUCLEOTIDE SEQUENCE</scope>
</reference>
<evidence type="ECO:0000256" key="1">
    <source>
        <dbReference type="SAM" id="MobiDB-lite"/>
    </source>
</evidence>
<feature type="region of interest" description="Disordered" evidence="1">
    <location>
        <begin position="135"/>
        <end position="157"/>
    </location>
</feature>
<organism evidence="2">
    <name type="scientific">uncultured Caudovirales phage</name>
    <dbReference type="NCBI Taxonomy" id="2100421"/>
    <lineage>
        <taxon>Viruses</taxon>
        <taxon>Duplodnaviria</taxon>
        <taxon>Heunggongvirae</taxon>
        <taxon>Uroviricota</taxon>
        <taxon>Caudoviricetes</taxon>
        <taxon>Peduoviridae</taxon>
        <taxon>Maltschvirus</taxon>
        <taxon>Maltschvirus maltsch</taxon>
    </lineage>
</organism>